<feature type="transmembrane region" description="Helical" evidence="1">
    <location>
        <begin position="20"/>
        <end position="39"/>
    </location>
</feature>
<name>A0A934TIK4_9RHOB</name>
<feature type="transmembrane region" description="Helical" evidence="1">
    <location>
        <begin position="144"/>
        <end position="168"/>
    </location>
</feature>
<dbReference type="Proteomes" id="UP000706333">
    <property type="component" value="Unassembled WGS sequence"/>
</dbReference>
<gene>
    <name evidence="2" type="ORF">CCR87_03775</name>
</gene>
<comment type="caution">
    <text evidence="2">The sequence shown here is derived from an EMBL/GenBank/DDBJ whole genome shotgun (WGS) entry which is preliminary data.</text>
</comment>
<keyword evidence="1" id="KW-1133">Transmembrane helix</keyword>
<accession>A0A934TIK4</accession>
<feature type="transmembrane region" description="Helical" evidence="1">
    <location>
        <begin position="77"/>
        <end position="94"/>
    </location>
</feature>
<evidence type="ECO:0008006" key="4">
    <source>
        <dbReference type="Google" id="ProtNLM"/>
    </source>
</evidence>
<keyword evidence="3" id="KW-1185">Reference proteome</keyword>
<proteinExistence type="predicted"/>
<dbReference type="AlphaFoldDB" id="A0A934TIK4"/>
<keyword evidence="1" id="KW-0812">Transmembrane</keyword>
<feature type="transmembrane region" description="Helical" evidence="1">
    <location>
        <begin position="100"/>
        <end position="123"/>
    </location>
</feature>
<dbReference type="RefSeq" id="WP_201156250.1">
    <property type="nucleotide sequence ID" value="NZ_NHSD01000131.1"/>
</dbReference>
<evidence type="ECO:0000256" key="1">
    <source>
        <dbReference type="SAM" id="Phobius"/>
    </source>
</evidence>
<protein>
    <recommendedName>
        <fullName evidence="4">Component of SufBCD complex</fullName>
    </recommendedName>
</protein>
<keyword evidence="1" id="KW-0472">Membrane</keyword>
<evidence type="ECO:0000313" key="2">
    <source>
        <dbReference type="EMBL" id="MBK5926482.1"/>
    </source>
</evidence>
<sequence length="174" mass="18945">MEFHNSLLALIDTRSFSNIWFWFALAAMWSWLSHYILGVPFDMIARARREGGVALQELEAVVAAHVQRRLRMASGPWAVAVLSGGLTVLALLGFGHGLQLAQALFLLALPAVVVAAMGQVAARRLGRDPLAGEALCAYLVRHRLWVHLVGLVSIFVTTLWAMVAVLFASLPGAF</sequence>
<organism evidence="2 3">
    <name type="scientific">Rhodobaculum claviforme</name>
    <dbReference type="NCBI Taxonomy" id="1549854"/>
    <lineage>
        <taxon>Bacteria</taxon>
        <taxon>Pseudomonadati</taxon>
        <taxon>Pseudomonadota</taxon>
        <taxon>Alphaproteobacteria</taxon>
        <taxon>Rhodobacterales</taxon>
        <taxon>Paracoccaceae</taxon>
        <taxon>Rhodobaculum</taxon>
    </lineage>
</organism>
<dbReference type="EMBL" id="NHSD01000131">
    <property type="protein sequence ID" value="MBK5926482.1"/>
    <property type="molecule type" value="Genomic_DNA"/>
</dbReference>
<reference evidence="2" key="2">
    <citation type="journal article" date="2020" name="Microorganisms">
        <title>Osmotic Adaptation and Compatible Solute Biosynthesis of Phototrophic Bacteria as Revealed from Genome Analyses.</title>
        <authorList>
            <person name="Imhoff J.F."/>
            <person name="Rahn T."/>
            <person name="Kunzel S."/>
            <person name="Keller A."/>
            <person name="Neulinger S.C."/>
        </authorList>
    </citation>
    <scope>NUCLEOTIDE SEQUENCE</scope>
    <source>
        <strain evidence="2">LMG 28126</strain>
    </source>
</reference>
<evidence type="ECO:0000313" key="3">
    <source>
        <dbReference type="Proteomes" id="UP000706333"/>
    </source>
</evidence>
<reference evidence="2" key="1">
    <citation type="submission" date="2017-05" db="EMBL/GenBank/DDBJ databases">
        <authorList>
            <person name="Imhoff J.F."/>
            <person name="Rahn T."/>
            <person name="Kuenzel S."/>
            <person name="Neulinger S.C."/>
        </authorList>
    </citation>
    <scope>NUCLEOTIDE SEQUENCE</scope>
    <source>
        <strain evidence="2">LMG 28126</strain>
    </source>
</reference>